<keyword evidence="13" id="KW-1185">Reference proteome</keyword>
<dbReference type="HAMAP" id="MF_00315">
    <property type="entry name" value="DXP_synth"/>
    <property type="match status" value="1"/>
</dbReference>
<feature type="binding site" evidence="10">
    <location>
        <begin position="113"/>
        <end position="115"/>
    </location>
    <ligand>
        <name>thiamine diphosphate</name>
        <dbReference type="ChEBI" id="CHEBI:58937"/>
    </ligand>
</feature>
<dbReference type="PROSITE" id="PS00801">
    <property type="entry name" value="TRANSKETOLASE_1"/>
    <property type="match status" value="1"/>
</dbReference>
<dbReference type="GO" id="GO:0008661">
    <property type="term" value="F:1-deoxy-D-xylulose-5-phosphate synthase activity"/>
    <property type="evidence" value="ECO:0007669"/>
    <property type="project" value="UniProtKB-EC"/>
</dbReference>
<dbReference type="InterPro" id="IPR005475">
    <property type="entry name" value="Transketolase-like_Pyr-bd"/>
</dbReference>
<keyword evidence="9 10" id="KW-0414">Isoprene biosynthesis</keyword>
<dbReference type="InterPro" id="IPR033248">
    <property type="entry name" value="Transketolase_C"/>
</dbReference>
<dbReference type="EC" id="2.2.1.7" evidence="10"/>
<dbReference type="Proteomes" id="UP000775500">
    <property type="component" value="Unassembled WGS sequence"/>
</dbReference>
<dbReference type="CDD" id="cd07033">
    <property type="entry name" value="TPP_PYR_DXS_TK_like"/>
    <property type="match status" value="1"/>
</dbReference>
<keyword evidence="4 10" id="KW-0808">Transferase</keyword>
<dbReference type="NCBIfam" id="TIGR00204">
    <property type="entry name" value="dxs"/>
    <property type="match status" value="1"/>
</dbReference>
<sequence>MQIYDIKDPSQIKNLSMKQLDVLAQDIRHFLIQNISKTGGHLSSNLGIVEITIAMHYVFSSPKDKMIFDVGHQSYVHKILTGRSTKFATLRKLNGLSGYQKRSESPHDCWEAGHSSTSLSAALGYAIARDVQHQNYEVIAVIGDGALAGGMSLEALNDIGAQKRKMIIIFNDNAMSISKNRGGVEKRITSIRSSHLYRSMKNDIKVTLPHNKMGDETLKVFSSIRDRIKSGLIDAPLFQEFNLDYLGPVDGHNIPALIKVFEAAKEHDGPIVVHVRTKKGKGYRYAEQDKIGQWHGVSPFNIQTGQPLMKLPINEKTWSNIISDGLIELAKKNKDVVAITPAMAQGSKLLKFAKLFPDRFFDCGIAEEHAITMAGAMSLGGLRPFVSIYSSFLQRAYDQMNHDLGRMDLPVVIGIDRAGLVGDDGETHQGVFDISFLRSIPNLILSQPKDAKEAYDLLYTAFATKHPFCIRYPRGQTAVTDKIDFHLISIGSWERFDIGSDPKAIIISYGPDVDRIIHTIHENNLSMIVVNARFFKPIDQEMCKELFNLDLPIYVYETDVKIGGLSSAVLEYQNEIENHIHILGIDDHYVQHGSIRSLRKKEHIDLESLFREIERYGQD</sequence>
<dbReference type="Pfam" id="PF02780">
    <property type="entry name" value="Transketolase_C"/>
    <property type="match status" value="1"/>
</dbReference>
<feature type="binding site" evidence="10">
    <location>
        <position position="144"/>
    </location>
    <ligand>
        <name>Mg(2+)</name>
        <dbReference type="ChEBI" id="CHEBI:18420"/>
    </ligand>
</feature>
<name>A0ABS2FLQ0_9FIRM</name>
<dbReference type="InterPro" id="IPR005477">
    <property type="entry name" value="Dxylulose-5-P_synthase"/>
</dbReference>
<dbReference type="InterPro" id="IPR009014">
    <property type="entry name" value="Transketo_C/PFOR_II"/>
</dbReference>
<comment type="function">
    <text evidence="10">Catalyzes the acyloin condensation reaction between C atoms 2 and 3 of pyruvate and glyceraldehyde 3-phosphate to yield 1-deoxy-D-xylulose-5-phosphate (DXP).</text>
</comment>
<accession>A0ABS2FLQ0</accession>
<organism evidence="12 13">
    <name type="scientific">Faecalicoccus acidiformans</name>
    <dbReference type="NCBI Taxonomy" id="915173"/>
    <lineage>
        <taxon>Bacteria</taxon>
        <taxon>Bacillati</taxon>
        <taxon>Bacillota</taxon>
        <taxon>Erysipelotrichia</taxon>
        <taxon>Erysipelotrichales</taxon>
        <taxon>Erysipelotrichaceae</taxon>
        <taxon>Faecalicoccus</taxon>
    </lineage>
</organism>
<evidence type="ECO:0000256" key="7">
    <source>
        <dbReference type="ARBA" id="ARBA00022977"/>
    </source>
</evidence>
<dbReference type="NCBIfam" id="NF003933">
    <property type="entry name" value="PRK05444.2-2"/>
    <property type="match status" value="1"/>
</dbReference>
<keyword evidence="8 10" id="KW-0786">Thiamine pyrophosphate</keyword>
<feature type="binding site" evidence="10">
    <location>
        <position position="173"/>
    </location>
    <ligand>
        <name>thiamine diphosphate</name>
        <dbReference type="ChEBI" id="CHEBI:58937"/>
    </ligand>
</feature>
<evidence type="ECO:0000256" key="9">
    <source>
        <dbReference type="ARBA" id="ARBA00023229"/>
    </source>
</evidence>
<comment type="caution">
    <text evidence="12">The sequence shown here is derived from an EMBL/GenBank/DDBJ whole genome shotgun (WGS) entry which is preliminary data.</text>
</comment>
<reference evidence="12 13" key="1">
    <citation type="journal article" date="2021" name="Sci. Rep.">
        <title>The distribution of antibiotic resistance genes in chicken gut microbiota commensals.</title>
        <authorList>
            <person name="Juricova H."/>
            <person name="Matiasovicova J."/>
            <person name="Kubasova T."/>
            <person name="Cejkova D."/>
            <person name="Rychlik I."/>
        </authorList>
    </citation>
    <scope>NUCLEOTIDE SEQUENCE [LARGE SCALE GENOMIC DNA]</scope>
    <source>
        <strain evidence="12 13">An423</strain>
    </source>
</reference>
<feature type="binding site" evidence="10">
    <location>
        <position position="72"/>
    </location>
    <ligand>
        <name>thiamine diphosphate</name>
        <dbReference type="ChEBI" id="CHEBI:58937"/>
    </ligand>
</feature>
<dbReference type="SUPFAM" id="SSF52922">
    <property type="entry name" value="TK C-terminal domain-like"/>
    <property type="match status" value="1"/>
</dbReference>
<comment type="similarity">
    <text evidence="2 10">Belongs to the transketolase family. DXPS subfamily.</text>
</comment>
<protein>
    <recommendedName>
        <fullName evidence="10">1-deoxy-D-xylulose-5-phosphate synthase</fullName>
        <ecNumber evidence="10">2.2.1.7</ecNumber>
    </recommendedName>
    <alternativeName>
        <fullName evidence="10">1-deoxyxylulose-5-phosphate synthase</fullName>
        <shortName evidence="10">DXP synthase</shortName>
        <shortName evidence="10">DXPS</shortName>
    </alternativeName>
</protein>
<dbReference type="PROSITE" id="PS00802">
    <property type="entry name" value="TRANSKETOLASE_2"/>
    <property type="match status" value="1"/>
</dbReference>
<evidence type="ECO:0000259" key="11">
    <source>
        <dbReference type="SMART" id="SM00861"/>
    </source>
</evidence>
<evidence type="ECO:0000256" key="3">
    <source>
        <dbReference type="ARBA" id="ARBA00011738"/>
    </source>
</evidence>
<dbReference type="Gene3D" id="3.40.50.920">
    <property type="match status" value="1"/>
</dbReference>
<comment type="subunit">
    <text evidence="3 10">Homodimer.</text>
</comment>
<comment type="cofactor">
    <cofactor evidence="10">
        <name>thiamine diphosphate</name>
        <dbReference type="ChEBI" id="CHEBI:58937"/>
    </cofactor>
    <text evidence="10">Binds 1 thiamine pyrophosphate per subunit.</text>
</comment>
<dbReference type="CDD" id="cd02007">
    <property type="entry name" value="TPP_DXS"/>
    <property type="match status" value="1"/>
</dbReference>
<dbReference type="SUPFAM" id="SSF52518">
    <property type="entry name" value="Thiamin diphosphate-binding fold (THDP-binding)"/>
    <property type="match status" value="2"/>
</dbReference>
<feature type="binding site" evidence="10">
    <location>
        <position position="173"/>
    </location>
    <ligand>
        <name>Mg(2+)</name>
        <dbReference type="ChEBI" id="CHEBI:18420"/>
    </ligand>
</feature>
<feature type="binding site" evidence="10">
    <location>
        <begin position="145"/>
        <end position="146"/>
    </location>
    <ligand>
        <name>thiamine diphosphate</name>
        <dbReference type="ChEBI" id="CHEBI:58937"/>
    </ligand>
</feature>
<evidence type="ECO:0000256" key="10">
    <source>
        <dbReference type="HAMAP-Rule" id="MF_00315"/>
    </source>
</evidence>
<keyword evidence="7 10" id="KW-0784">Thiamine biosynthesis</keyword>
<comment type="pathway">
    <text evidence="1 10">Metabolic intermediate biosynthesis; 1-deoxy-D-xylulose 5-phosphate biosynthesis; 1-deoxy-D-xylulose 5-phosphate from D-glyceraldehyde 3-phosphate and pyruvate: step 1/1.</text>
</comment>
<evidence type="ECO:0000256" key="6">
    <source>
        <dbReference type="ARBA" id="ARBA00022842"/>
    </source>
</evidence>
<evidence type="ECO:0000256" key="5">
    <source>
        <dbReference type="ARBA" id="ARBA00022723"/>
    </source>
</evidence>
<dbReference type="RefSeq" id="WP_204684745.1">
    <property type="nucleotide sequence ID" value="NZ_JACJLU010000002.1"/>
</dbReference>
<gene>
    <name evidence="10" type="primary">dxs</name>
    <name evidence="12" type="ORF">H5982_02135</name>
</gene>
<keyword evidence="6 10" id="KW-0460">Magnesium</keyword>
<dbReference type="Gene3D" id="3.40.50.970">
    <property type="match status" value="2"/>
</dbReference>
<dbReference type="InterPro" id="IPR049557">
    <property type="entry name" value="Transketolase_CS"/>
</dbReference>
<evidence type="ECO:0000256" key="1">
    <source>
        <dbReference type="ARBA" id="ARBA00004980"/>
    </source>
</evidence>
<dbReference type="PANTHER" id="PTHR43322">
    <property type="entry name" value="1-D-DEOXYXYLULOSE 5-PHOSPHATE SYNTHASE-RELATED"/>
    <property type="match status" value="1"/>
</dbReference>
<dbReference type="PANTHER" id="PTHR43322:SF5">
    <property type="entry name" value="1-DEOXY-D-XYLULOSE-5-PHOSPHATE SYNTHASE, CHLOROPLASTIC"/>
    <property type="match status" value="1"/>
</dbReference>
<evidence type="ECO:0000256" key="2">
    <source>
        <dbReference type="ARBA" id="ARBA00011081"/>
    </source>
</evidence>
<keyword evidence="5 10" id="KW-0479">Metal-binding</keyword>
<feature type="domain" description="Transketolase-like pyrimidine-binding" evidence="11">
    <location>
        <begin position="316"/>
        <end position="479"/>
    </location>
</feature>
<dbReference type="Pfam" id="PF13292">
    <property type="entry name" value="DXP_synthase_N"/>
    <property type="match status" value="1"/>
</dbReference>
<dbReference type="Pfam" id="PF02779">
    <property type="entry name" value="Transket_pyr"/>
    <property type="match status" value="1"/>
</dbReference>
<feature type="binding site" evidence="10">
    <location>
        <position position="283"/>
    </location>
    <ligand>
        <name>thiamine diphosphate</name>
        <dbReference type="ChEBI" id="CHEBI:58937"/>
    </ligand>
</feature>
<comment type="cofactor">
    <cofactor evidence="10">
        <name>Mg(2+)</name>
        <dbReference type="ChEBI" id="CHEBI:18420"/>
    </cofactor>
    <text evidence="10">Binds 1 Mg(2+) ion per subunit.</text>
</comment>
<dbReference type="SMART" id="SM00861">
    <property type="entry name" value="Transket_pyr"/>
    <property type="match status" value="1"/>
</dbReference>
<feature type="binding site" evidence="10">
    <location>
        <position position="367"/>
    </location>
    <ligand>
        <name>thiamine diphosphate</name>
        <dbReference type="ChEBI" id="CHEBI:58937"/>
    </ligand>
</feature>
<comment type="catalytic activity">
    <reaction evidence="10">
        <text>D-glyceraldehyde 3-phosphate + pyruvate + H(+) = 1-deoxy-D-xylulose 5-phosphate + CO2</text>
        <dbReference type="Rhea" id="RHEA:12605"/>
        <dbReference type="ChEBI" id="CHEBI:15361"/>
        <dbReference type="ChEBI" id="CHEBI:15378"/>
        <dbReference type="ChEBI" id="CHEBI:16526"/>
        <dbReference type="ChEBI" id="CHEBI:57792"/>
        <dbReference type="ChEBI" id="CHEBI:59776"/>
        <dbReference type="EC" id="2.2.1.7"/>
    </reaction>
</comment>
<evidence type="ECO:0000256" key="8">
    <source>
        <dbReference type="ARBA" id="ARBA00023052"/>
    </source>
</evidence>
<dbReference type="InterPro" id="IPR020826">
    <property type="entry name" value="Transketolase_BS"/>
</dbReference>
<evidence type="ECO:0000313" key="13">
    <source>
        <dbReference type="Proteomes" id="UP000775500"/>
    </source>
</evidence>
<dbReference type="EMBL" id="JACJLU010000002">
    <property type="protein sequence ID" value="MBM6830906.1"/>
    <property type="molecule type" value="Genomic_DNA"/>
</dbReference>
<proteinExistence type="inferred from homology"/>
<dbReference type="InterPro" id="IPR029061">
    <property type="entry name" value="THDP-binding"/>
</dbReference>
<evidence type="ECO:0000256" key="4">
    <source>
        <dbReference type="ARBA" id="ARBA00022679"/>
    </source>
</evidence>
<evidence type="ECO:0000313" key="12">
    <source>
        <dbReference type="EMBL" id="MBM6830906.1"/>
    </source>
</evidence>